<organism evidence="7 8">
    <name type="scientific">Stagnimonas aquatica</name>
    <dbReference type="NCBI Taxonomy" id="2689987"/>
    <lineage>
        <taxon>Bacteria</taxon>
        <taxon>Pseudomonadati</taxon>
        <taxon>Pseudomonadota</taxon>
        <taxon>Gammaproteobacteria</taxon>
        <taxon>Nevskiales</taxon>
        <taxon>Nevskiaceae</taxon>
        <taxon>Stagnimonas</taxon>
    </lineage>
</organism>
<dbReference type="GO" id="GO:0007059">
    <property type="term" value="P:chromosome segregation"/>
    <property type="evidence" value="ECO:0007669"/>
    <property type="project" value="UniProtKB-KW"/>
</dbReference>
<dbReference type="InterPro" id="IPR057240">
    <property type="entry name" value="ParB_dimer_C"/>
</dbReference>
<dbReference type="PANTHER" id="PTHR33375:SF1">
    <property type="entry name" value="CHROMOSOME-PARTITIONING PROTEIN PARB-RELATED"/>
    <property type="match status" value="1"/>
</dbReference>
<dbReference type="EMBL" id="RJVO01000006">
    <property type="protein sequence ID" value="ROH88761.1"/>
    <property type="molecule type" value="Genomic_DNA"/>
</dbReference>
<dbReference type="AlphaFoldDB" id="A0A3N0V805"/>
<dbReference type="PANTHER" id="PTHR33375">
    <property type="entry name" value="CHROMOSOME-PARTITIONING PROTEIN PARB-RELATED"/>
    <property type="match status" value="1"/>
</dbReference>
<comment type="caution">
    <text evidence="7">The sequence shown here is derived from an EMBL/GenBank/DDBJ whole genome shotgun (WGS) entry which is preliminary data.</text>
</comment>
<evidence type="ECO:0000256" key="2">
    <source>
        <dbReference type="ARBA" id="ARBA00022372"/>
    </source>
</evidence>
<reference evidence="7 8" key="1">
    <citation type="submission" date="2018-10" db="EMBL/GenBank/DDBJ databases">
        <authorList>
            <person name="Chen W.-M."/>
        </authorList>
    </citation>
    <scope>NUCLEOTIDE SEQUENCE [LARGE SCALE GENOMIC DNA]</scope>
    <source>
        <strain evidence="7 8">THS-13</strain>
    </source>
</reference>
<keyword evidence="3" id="KW-0159">Chromosome partition</keyword>
<dbReference type="InterPro" id="IPR041468">
    <property type="entry name" value="HTH_ParB/Spo0J"/>
</dbReference>
<dbReference type="NCBIfam" id="TIGR00180">
    <property type="entry name" value="parB_part"/>
    <property type="match status" value="1"/>
</dbReference>
<comment type="function">
    <text evidence="5">Involved in chromosome partition. Localize to both poles of the predivisional cell following completion of DNA replication. Binds to the DNA origin of replication.</text>
</comment>
<evidence type="ECO:0000259" key="6">
    <source>
        <dbReference type="SMART" id="SM00470"/>
    </source>
</evidence>
<dbReference type="InterPro" id="IPR050336">
    <property type="entry name" value="Chromosome_partition/occlusion"/>
</dbReference>
<dbReference type="Pfam" id="PF17762">
    <property type="entry name" value="HTH_ParB"/>
    <property type="match status" value="1"/>
</dbReference>
<evidence type="ECO:0000256" key="3">
    <source>
        <dbReference type="ARBA" id="ARBA00022829"/>
    </source>
</evidence>
<dbReference type="Gene3D" id="1.10.10.2830">
    <property type="match status" value="1"/>
</dbReference>
<accession>A0A3N0V805</accession>
<evidence type="ECO:0000313" key="7">
    <source>
        <dbReference type="EMBL" id="ROH88761.1"/>
    </source>
</evidence>
<evidence type="ECO:0000256" key="1">
    <source>
        <dbReference type="ARBA" id="ARBA00006295"/>
    </source>
</evidence>
<dbReference type="InParanoid" id="A0A3N0V805"/>
<dbReference type="FunFam" id="1.10.10.2830:FF:000001">
    <property type="entry name" value="Chromosome partitioning protein ParB"/>
    <property type="match status" value="1"/>
</dbReference>
<dbReference type="Gene3D" id="3.90.1530.30">
    <property type="match status" value="1"/>
</dbReference>
<evidence type="ECO:0000256" key="4">
    <source>
        <dbReference type="ARBA" id="ARBA00023125"/>
    </source>
</evidence>
<dbReference type="GO" id="GO:0003677">
    <property type="term" value="F:DNA binding"/>
    <property type="evidence" value="ECO:0007669"/>
    <property type="project" value="UniProtKB-KW"/>
</dbReference>
<dbReference type="RefSeq" id="WP_123212383.1">
    <property type="nucleotide sequence ID" value="NZ_RJVO01000006.1"/>
</dbReference>
<dbReference type="SUPFAM" id="SSF110849">
    <property type="entry name" value="ParB/Sulfiredoxin"/>
    <property type="match status" value="1"/>
</dbReference>
<dbReference type="Proteomes" id="UP000282106">
    <property type="component" value="Unassembled WGS sequence"/>
</dbReference>
<dbReference type="Pfam" id="PF02195">
    <property type="entry name" value="ParB_N"/>
    <property type="match status" value="1"/>
</dbReference>
<dbReference type="GO" id="GO:0005694">
    <property type="term" value="C:chromosome"/>
    <property type="evidence" value="ECO:0007669"/>
    <property type="project" value="TreeGrafter"/>
</dbReference>
<dbReference type="Pfam" id="PF23552">
    <property type="entry name" value="ParB_C"/>
    <property type="match status" value="1"/>
</dbReference>
<keyword evidence="4" id="KW-0238">DNA-binding</keyword>
<dbReference type="InterPro" id="IPR003115">
    <property type="entry name" value="ParB_N"/>
</dbReference>
<dbReference type="SMART" id="SM00470">
    <property type="entry name" value="ParB"/>
    <property type="match status" value="1"/>
</dbReference>
<protein>
    <recommendedName>
        <fullName evidence="2">Probable chromosome-partitioning protein ParB</fullName>
    </recommendedName>
</protein>
<dbReference type="InterPro" id="IPR004437">
    <property type="entry name" value="ParB/RepB/Spo0J"/>
</dbReference>
<comment type="similarity">
    <text evidence="1">Belongs to the ParB family.</text>
</comment>
<dbReference type="CDD" id="cd16393">
    <property type="entry name" value="SPO0J_N"/>
    <property type="match status" value="1"/>
</dbReference>
<name>A0A3N0V805_9GAMM</name>
<evidence type="ECO:0000313" key="8">
    <source>
        <dbReference type="Proteomes" id="UP000282106"/>
    </source>
</evidence>
<proteinExistence type="inferred from homology"/>
<dbReference type="GO" id="GO:0045881">
    <property type="term" value="P:positive regulation of sporulation resulting in formation of a cellular spore"/>
    <property type="evidence" value="ECO:0007669"/>
    <property type="project" value="TreeGrafter"/>
</dbReference>
<gene>
    <name evidence="7" type="ORF">ED208_13180</name>
</gene>
<keyword evidence="8" id="KW-1185">Reference proteome</keyword>
<dbReference type="InterPro" id="IPR036086">
    <property type="entry name" value="ParB/Sulfiredoxin_sf"/>
</dbReference>
<feature type="domain" description="ParB-like N-terminal" evidence="6">
    <location>
        <begin position="37"/>
        <end position="127"/>
    </location>
</feature>
<evidence type="ECO:0000256" key="5">
    <source>
        <dbReference type="ARBA" id="ARBA00025472"/>
    </source>
</evidence>
<sequence>MSVKKRGLGRGLDALLGTMNTAGVAVAPEQLEGEALRELPLHQLTPGKHQPRRYFDEAALSELTESIRAQGVVQPIVVRPLGADRYEIVAGERRWRAAQRAGLSLIPVVVRALDERAAMAIALVENIQRADLNALEEAEALHRLIQECGLTHEACAEAVGKSRTAVSNLLRLMELEPEVQALLRAGNLSFGHAKVLLALSGSRQAQLAKQVVEKQLSVRQTEALVHEEPRPAAARKATPAALPLEAELARKWGSGVKLQQSAKGRGKLTIAFKTAAELERLLAVLR</sequence>
<dbReference type="FunFam" id="3.90.1530.30:FF:000001">
    <property type="entry name" value="Chromosome partitioning protein ParB"/>
    <property type="match status" value="1"/>
</dbReference>